<feature type="short sequence motif" description="GXSXG" evidence="2">
    <location>
        <begin position="35"/>
        <end position="39"/>
    </location>
</feature>
<dbReference type="EMBL" id="NCKW01003161">
    <property type="protein sequence ID" value="POM76983.1"/>
    <property type="molecule type" value="Genomic_DNA"/>
</dbReference>
<protein>
    <submittedName>
        <fullName evidence="4">Patatin-like phosphoLipase</fullName>
    </submittedName>
</protein>
<dbReference type="AlphaFoldDB" id="A0A2P4YGQ7"/>
<proteinExistence type="predicted"/>
<dbReference type="GO" id="GO:0019433">
    <property type="term" value="P:triglyceride catabolic process"/>
    <property type="evidence" value="ECO:0007669"/>
    <property type="project" value="TreeGrafter"/>
</dbReference>
<keyword evidence="1" id="KW-0443">Lipid metabolism</keyword>
<dbReference type="OrthoDB" id="10534795at2759"/>
<dbReference type="PANTHER" id="PTHR12406:SF42">
    <property type="entry name" value="PNPLA DOMAIN-CONTAINING PROTEIN"/>
    <property type="match status" value="1"/>
</dbReference>
<evidence type="ECO:0000256" key="1">
    <source>
        <dbReference type="ARBA" id="ARBA00023098"/>
    </source>
</evidence>
<evidence type="ECO:0000259" key="3">
    <source>
        <dbReference type="PROSITE" id="PS51635"/>
    </source>
</evidence>
<dbReference type="Gene3D" id="3.40.1090.10">
    <property type="entry name" value="Cytosolic phospholipase A2 catalytic domain"/>
    <property type="match status" value="1"/>
</dbReference>
<dbReference type="InterPro" id="IPR002641">
    <property type="entry name" value="PNPLA_dom"/>
</dbReference>
<dbReference type="GO" id="GO:0055088">
    <property type="term" value="P:lipid homeostasis"/>
    <property type="evidence" value="ECO:0007669"/>
    <property type="project" value="TreeGrafter"/>
</dbReference>
<dbReference type="InterPro" id="IPR016035">
    <property type="entry name" value="Acyl_Trfase/lysoPLipase"/>
</dbReference>
<dbReference type="PANTHER" id="PTHR12406">
    <property type="entry name" value="CALCIUM-INDEPENDENT PHOSPHOLIPASE A2 IPLA2 -RELATED"/>
    <property type="match status" value="1"/>
</dbReference>
<dbReference type="Pfam" id="PF01734">
    <property type="entry name" value="Patatin"/>
    <property type="match status" value="1"/>
</dbReference>
<comment type="caution">
    <text evidence="2">Lacks conserved residue(s) required for the propagation of feature annotation.</text>
</comment>
<dbReference type="SUPFAM" id="SSF52151">
    <property type="entry name" value="FabD/lysophospholipase-like"/>
    <property type="match status" value="1"/>
</dbReference>
<reference evidence="4 5" key="1">
    <citation type="journal article" date="2017" name="Genome Biol. Evol.">
        <title>Phytophthora megakarya and P. palmivora, closely related causal agents of cacao black pod rot, underwent increases in genome sizes and gene numbers by different mechanisms.</title>
        <authorList>
            <person name="Ali S.S."/>
            <person name="Shao J."/>
            <person name="Lary D.J."/>
            <person name="Kronmiller B."/>
            <person name="Shen D."/>
            <person name="Strem M.D."/>
            <person name="Amoako-Attah I."/>
            <person name="Akrofi A.Y."/>
            <person name="Begoude B.A."/>
            <person name="Ten Hoopen G.M."/>
            <person name="Coulibaly K."/>
            <person name="Kebe B.I."/>
            <person name="Melnick R.L."/>
            <person name="Guiltinan M.J."/>
            <person name="Tyler B.M."/>
            <person name="Meinhardt L.W."/>
            <person name="Bailey B.A."/>
        </authorList>
    </citation>
    <scope>NUCLEOTIDE SEQUENCE [LARGE SCALE GENOMIC DNA]</scope>
    <source>
        <strain evidence="5">sbr112.9</strain>
    </source>
</reference>
<name>A0A2P4YGQ7_9STRA</name>
<feature type="domain" description="PNPLA" evidence="3">
    <location>
        <begin position="3"/>
        <end position="71"/>
    </location>
</feature>
<organism evidence="4 5">
    <name type="scientific">Phytophthora palmivora</name>
    <dbReference type="NCBI Taxonomy" id="4796"/>
    <lineage>
        <taxon>Eukaryota</taxon>
        <taxon>Sar</taxon>
        <taxon>Stramenopiles</taxon>
        <taxon>Oomycota</taxon>
        <taxon>Peronosporomycetes</taxon>
        <taxon>Peronosporales</taxon>
        <taxon>Peronosporaceae</taxon>
        <taxon>Phytophthora</taxon>
    </lineage>
</organism>
<dbReference type="GO" id="GO:0004806">
    <property type="term" value="F:triacylglycerol lipase activity"/>
    <property type="evidence" value="ECO:0007669"/>
    <property type="project" value="TreeGrafter"/>
</dbReference>
<evidence type="ECO:0000313" key="5">
    <source>
        <dbReference type="Proteomes" id="UP000237271"/>
    </source>
</evidence>
<comment type="caution">
    <text evidence="4">The sequence shown here is derived from an EMBL/GenBank/DDBJ whole genome shotgun (WGS) entry which is preliminary data.</text>
</comment>
<dbReference type="PROSITE" id="PS51635">
    <property type="entry name" value="PNPLA"/>
    <property type="match status" value="1"/>
</dbReference>
<sequence length="71" mass="7962">MSFSFACGGYLKMYLFGVAKALQQFELEKNARLIGCSAGALTATGLALNCNFDAIRDFLMETRRRNRSESW</sequence>
<gene>
    <name evidence="4" type="ORF">PHPALM_5711</name>
</gene>
<evidence type="ECO:0000313" key="4">
    <source>
        <dbReference type="EMBL" id="POM76983.1"/>
    </source>
</evidence>
<dbReference type="InterPro" id="IPR033562">
    <property type="entry name" value="PLPL"/>
</dbReference>
<keyword evidence="5" id="KW-1185">Reference proteome</keyword>
<dbReference type="GO" id="GO:0005811">
    <property type="term" value="C:lipid droplet"/>
    <property type="evidence" value="ECO:0007669"/>
    <property type="project" value="TreeGrafter"/>
</dbReference>
<evidence type="ECO:0000256" key="2">
    <source>
        <dbReference type="PROSITE-ProRule" id="PRU01161"/>
    </source>
</evidence>
<dbReference type="GO" id="GO:0005737">
    <property type="term" value="C:cytoplasm"/>
    <property type="evidence" value="ECO:0007669"/>
    <property type="project" value="TreeGrafter"/>
</dbReference>
<dbReference type="GO" id="GO:0016020">
    <property type="term" value="C:membrane"/>
    <property type="evidence" value="ECO:0007669"/>
    <property type="project" value="TreeGrafter"/>
</dbReference>
<dbReference type="Proteomes" id="UP000237271">
    <property type="component" value="Unassembled WGS sequence"/>
</dbReference>
<accession>A0A2P4YGQ7</accession>